<feature type="transmembrane region" description="Helical" evidence="1">
    <location>
        <begin position="485"/>
        <end position="502"/>
    </location>
</feature>
<dbReference type="InterPro" id="IPR036188">
    <property type="entry name" value="FAD/NAD-bd_sf"/>
</dbReference>
<keyword evidence="1" id="KW-0472">Membrane</keyword>
<proteinExistence type="predicted"/>
<keyword evidence="1" id="KW-0812">Transmembrane</keyword>
<name>A0A6C0KA03_9ZZZZ</name>
<evidence type="ECO:0000313" key="2">
    <source>
        <dbReference type="EMBL" id="QHU13650.1"/>
    </source>
</evidence>
<organism evidence="2">
    <name type="scientific">viral metagenome</name>
    <dbReference type="NCBI Taxonomy" id="1070528"/>
    <lineage>
        <taxon>unclassified sequences</taxon>
        <taxon>metagenomes</taxon>
        <taxon>organismal metagenomes</taxon>
    </lineage>
</organism>
<dbReference type="AlphaFoldDB" id="A0A6C0KA03"/>
<sequence>MRYYDLVIVGAGPAGLALAHTSSSMYRRVLIIDRELEIGGCHRVKRNVDGLFTEHGPRIYLSIYYNFFNLLSEMGLKVEDVFVDYKYSFNDVAESKILPHFTTYEIFMFLLAYLMFVIDDDYGKNISLYEYLRGHGFSLKVIDMYDRLCRFTDGGNVYTYSLNKILKSTDNAPLLKIYQPKAPLDISLFDTWKKFLSNRRVDFMMGFNITDYDIMDNNVETITLSNGEKIKCGKLVFAVPPIALLGIIKYEDRLRNAFGNYNDFERWAEKTKYIDYISITYHFKEDQYLPIKNGLTFDTDWGIVLINLSDYMDNIDAVSASDALDAMDDSASAAAAATRDAVGSTVLSVAVSICDKNSRATYKKANESSADELIKEVYRQIKESVFPKLSGDYKAIINPNNYYDTYKNKWACRDNAYFNVYGEKYIPFNSSINNLYNLGTHNGKSYISYTTIESAVSNAIYLAGELYPEVMSRYRVYRGITGKNILMLIVLIIFIIVFYLTYNRR</sequence>
<keyword evidence="1" id="KW-1133">Transmembrane helix</keyword>
<dbReference type="EMBL" id="MN740823">
    <property type="protein sequence ID" value="QHU13650.1"/>
    <property type="molecule type" value="Genomic_DNA"/>
</dbReference>
<protein>
    <recommendedName>
        <fullName evidence="3">Amine oxidase domain-containing protein</fullName>
    </recommendedName>
</protein>
<dbReference type="Gene3D" id="3.50.50.60">
    <property type="entry name" value="FAD/NAD(P)-binding domain"/>
    <property type="match status" value="1"/>
</dbReference>
<dbReference type="Gene3D" id="3.30.70.1990">
    <property type="match status" value="1"/>
</dbReference>
<evidence type="ECO:0000256" key="1">
    <source>
        <dbReference type="SAM" id="Phobius"/>
    </source>
</evidence>
<dbReference type="SUPFAM" id="SSF51905">
    <property type="entry name" value="FAD/NAD(P)-binding domain"/>
    <property type="match status" value="1"/>
</dbReference>
<dbReference type="PANTHER" id="PTHR42923">
    <property type="entry name" value="PROTOPORPHYRINOGEN OXIDASE"/>
    <property type="match status" value="1"/>
</dbReference>
<dbReference type="GO" id="GO:0016491">
    <property type="term" value="F:oxidoreductase activity"/>
    <property type="evidence" value="ECO:0007669"/>
    <property type="project" value="TreeGrafter"/>
</dbReference>
<dbReference type="Pfam" id="PF13450">
    <property type="entry name" value="NAD_binding_8"/>
    <property type="match status" value="1"/>
</dbReference>
<dbReference type="Gene3D" id="1.10.405.20">
    <property type="match status" value="1"/>
</dbReference>
<dbReference type="InterPro" id="IPR050464">
    <property type="entry name" value="Zeta_carotene_desat/Oxidored"/>
</dbReference>
<accession>A0A6C0KA03</accession>
<reference evidence="2" key="1">
    <citation type="journal article" date="2020" name="Nature">
        <title>Giant virus diversity and host interactions through global metagenomics.</title>
        <authorList>
            <person name="Schulz F."/>
            <person name="Roux S."/>
            <person name="Paez-Espino D."/>
            <person name="Jungbluth S."/>
            <person name="Walsh D.A."/>
            <person name="Denef V.J."/>
            <person name="McMahon K.D."/>
            <person name="Konstantinidis K.T."/>
            <person name="Eloe-Fadrosh E.A."/>
            <person name="Kyrpides N.C."/>
            <person name="Woyke T."/>
        </authorList>
    </citation>
    <scope>NUCLEOTIDE SEQUENCE</scope>
    <source>
        <strain evidence="2">GVMAG-S-1101178-73</strain>
    </source>
</reference>
<evidence type="ECO:0008006" key="3">
    <source>
        <dbReference type="Google" id="ProtNLM"/>
    </source>
</evidence>